<feature type="domain" description="NB-ARC" evidence="7">
    <location>
        <begin position="174"/>
        <end position="347"/>
    </location>
</feature>
<dbReference type="Pfam" id="PF25019">
    <property type="entry name" value="LRR_R13L1-DRL21"/>
    <property type="match status" value="1"/>
</dbReference>
<proteinExistence type="inferred from homology"/>
<evidence type="ECO:0000259" key="10">
    <source>
        <dbReference type="Pfam" id="PF25019"/>
    </source>
</evidence>
<dbReference type="Gene3D" id="3.80.10.10">
    <property type="entry name" value="Ribonuclease Inhibitor"/>
    <property type="match status" value="2"/>
</dbReference>
<dbReference type="InterPro" id="IPR036388">
    <property type="entry name" value="WH-like_DNA-bd_sf"/>
</dbReference>
<dbReference type="SUPFAM" id="SSF52540">
    <property type="entry name" value="P-loop containing nucleoside triphosphate hydrolases"/>
    <property type="match status" value="1"/>
</dbReference>
<feature type="domain" description="Disease resistance protein winged helix" evidence="9">
    <location>
        <begin position="437"/>
        <end position="505"/>
    </location>
</feature>
<dbReference type="InterPro" id="IPR032675">
    <property type="entry name" value="LRR_dom_sf"/>
</dbReference>
<dbReference type="FunFam" id="3.40.50.300:FF:001091">
    <property type="entry name" value="Probable disease resistance protein At1g61300"/>
    <property type="match status" value="1"/>
</dbReference>
<protein>
    <submittedName>
        <fullName evidence="11">Uncharacterized protein</fullName>
    </submittedName>
</protein>
<dbReference type="CDD" id="cd14798">
    <property type="entry name" value="RX-CC_like"/>
    <property type="match status" value="1"/>
</dbReference>
<dbReference type="Gene3D" id="1.10.8.430">
    <property type="entry name" value="Helical domain of apoptotic protease-activating factors"/>
    <property type="match status" value="1"/>
</dbReference>
<dbReference type="Proteomes" id="UP001630127">
    <property type="component" value="Unassembled WGS sequence"/>
</dbReference>
<evidence type="ECO:0000256" key="3">
    <source>
        <dbReference type="ARBA" id="ARBA00022737"/>
    </source>
</evidence>
<dbReference type="Pfam" id="PF00931">
    <property type="entry name" value="NB-ARC"/>
    <property type="match status" value="1"/>
</dbReference>
<dbReference type="InterPro" id="IPR038005">
    <property type="entry name" value="RX-like_CC"/>
</dbReference>
<keyword evidence="12" id="KW-1185">Reference proteome</keyword>
<keyword evidence="6" id="KW-0067">ATP-binding</keyword>
<dbReference type="Pfam" id="PF18052">
    <property type="entry name" value="Rx_N"/>
    <property type="match status" value="1"/>
</dbReference>
<evidence type="ECO:0000256" key="1">
    <source>
        <dbReference type="ARBA" id="ARBA00008894"/>
    </source>
</evidence>
<accession>A0ABD3AQY5</accession>
<evidence type="ECO:0000256" key="4">
    <source>
        <dbReference type="ARBA" id="ARBA00022741"/>
    </source>
</evidence>
<feature type="domain" description="R13L1/DRL21-like LRR repeat region" evidence="10">
    <location>
        <begin position="691"/>
        <end position="812"/>
    </location>
</feature>
<dbReference type="Gene3D" id="1.10.10.10">
    <property type="entry name" value="Winged helix-like DNA-binding domain superfamily/Winged helix DNA-binding domain"/>
    <property type="match status" value="1"/>
</dbReference>
<evidence type="ECO:0000313" key="12">
    <source>
        <dbReference type="Proteomes" id="UP001630127"/>
    </source>
</evidence>
<dbReference type="InterPro" id="IPR056789">
    <property type="entry name" value="LRR_R13L1-DRL21"/>
</dbReference>
<dbReference type="EMBL" id="JBJUIK010000003">
    <property type="protein sequence ID" value="KAL3533618.1"/>
    <property type="molecule type" value="Genomic_DNA"/>
</dbReference>
<gene>
    <name evidence="11" type="ORF">ACH5RR_007139</name>
</gene>
<dbReference type="GO" id="GO:0005524">
    <property type="term" value="F:ATP binding"/>
    <property type="evidence" value="ECO:0007669"/>
    <property type="project" value="UniProtKB-KW"/>
</dbReference>
<dbReference type="InterPro" id="IPR042197">
    <property type="entry name" value="Apaf_helical"/>
</dbReference>
<dbReference type="Gene3D" id="1.20.5.4130">
    <property type="match status" value="1"/>
</dbReference>
<feature type="domain" description="Disease resistance N-terminal" evidence="8">
    <location>
        <begin position="16"/>
        <end position="99"/>
    </location>
</feature>
<dbReference type="InterPro" id="IPR027417">
    <property type="entry name" value="P-loop_NTPase"/>
</dbReference>
<evidence type="ECO:0000259" key="9">
    <source>
        <dbReference type="Pfam" id="PF23559"/>
    </source>
</evidence>
<dbReference type="InterPro" id="IPR041118">
    <property type="entry name" value="Rx_N"/>
</dbReference>
<dbReference type="InterPro" id="IPR058922">
    <property type="entry name" value="WHD_DRP"/>
</dbReference>
<keyword evidence="2" id="KW-0433">Leucine-rich repeat</keyword>
<keyword evidence="5" id="KW-0611">Plant defense</keyword>
<dbReference type="PANTHER" id="PTHR36766">
    <property type="entry name" value="PLANT BROAD-SPECTRUM MILDEW RESISTANCE PROTEIN RPW8"/>
    <property type="match status" value="1"/>
</dbReference>
<organism evidence="11 12">
    <name type="scientific">Cinchona calisaya</name>
    <dbReference type="NCBI Taxonomy" id="153742"/>
    <lineage>
        <taxon>Eukaryota</taxon>
        <taxon>Viridiplantae</taxon>
        <taxon>Streptophyta</taxon>
        <taxon>Embryophyta</taxon>
        <taxon>Tracheophyta</taxon>
        <taxon>Spermatophyta</taxon>
        <taxon>Magnoliopsida</taxon>
        <taxon>eudicotyledons</taxon>
        <taxon>Gunneridae</taxon>
        <taxon>Pentapetalae</taxon>
        <taxon>asterids</taxon>
        <taxon>lamiids</taxon>
        <taxon>Gentianales</taxon>
        <taxon>Rubiaceae</taxon>
        <taxon>Cinchonoideae</taxon>
        <taxon>Cinchoneae</taxon>
        <taxon>Cinchona</taxon>
    </lineage>
</organism>
<dbReference type="Gene3D" id="3.40.50.300">
    <property type="entry name" value="P-loop containing nucleotide triphosphate hydrolases"/>
    <property type="match status" value="1"/>
</dbReference>
<evidence type="ECO:0000313" key="11">
    <source>
        <dbReference type="EMBL" id="KAL3533618.1"/>
    </source>
</evidence>
<sequence length="1173" mass="132963">MEVAIVSAVASPIAKQVFNVATSLLQGRFQLLQGVEEDIRDLSSQLTAILAVLEDAEEKQLDSPQIRDWLGKLKDVLYDAEDILESFETEQRQQQQQQQVRNLHLPFNQCSSKLNAAQEIKKILLRLQKIGKEKKNFQLSNVHVVVRDDSGWSHNSDSRRTGFIVHESDVVGREEDKGKIVDLLLAEQEYSDDRVCVVPIIGMGGLGKTTLAQLVYNDERIKSHFEFQMWVCVTDVFDYNKILKDMIEYHTEIKYNDVSSLSNAQLESRLLDFLKGKPFLLVLDDIWPERFEWTNLEKLLKHGGKGCRVLVTSRSKTISNLMRTQPPYFLEQLPEDECWSLFEKFAFWGVGGNRTADVDDIGRQIVIKCNGLPLAIRAMGALLGGIDVKKWKNILKHEIWEAEKHNDAMKPQILPALSLSYNHLPSHLKRCFSYCCVYPKAYVFHKLDLIKVWSAASLILPRGQNSIEDIGSDYFDELLARSFFQLSKVDNKETFRIHDLHHDLAQSVSGPYCYQIKDNDSCNFSDKARHVSLLCNAAQQPIMQVMEKCQNLRTLLSPSDHLKNFGRALESIFGTLKYIRILDLSSSVMQEVPESVGDLKLLRYLDLSKTEIRRLPNSLGNLINLETLKLLVCPWLYELPKDLGKLTNLHHLELDDIFWYKLQTLPPGIGSIIGLQNLHGFPVSHESGKGIDELKGMLHLKGALHLKKLENSVNAGEANLKDKEGLKNVAFEWSYRDGCPDDAAVDESVLEDLQPHPNVEEIQVIRYQGNRFPSWMRDGHVKNLVSLTLNHCKNCRVLSLGQLSQLQNLSLKGNLELEEWMDNGQYHYLRSLKITNCPKLRDMPQCFLSLYSLKIKKCDSLKDLPLIPSVQFLFLVDNLVLQNFNEKIVFLVYVNNQGQSVPVKQPSFIKLLELKVINCPKLPSLPERFAPQKLDISSCPLLTILPEPEFSRRFQHLSIDACIDATLVRAIPNTSSLYSLVISNISNLTSFPTWPHLPGLKTLYISGCKDLTSLSEAAASSTSTSVFQGMNSLELLSIRECPNLVSFPDKELPATLKCLIISSNSSLMSLGPNQMILKSLTSLGDLYIDNCPRLQSLPEGGFSISLQHLRIEGCPELINRCLKDSGEDWPKISHVPDLEIQVSVEVPLDRKSVNHSTTWYHRFICCKAGARNK</sequence>
<dbReference type="Pfam" id="PF23559">
    <property type="entry name" value="WHD_DRP"/>
    <property type="match status" value="1"/>
</dbReference>
<dbReference type="GO" id="GO:0006952">
    <property type="term" value="P:defense response"/>
    <property type="evidence" value="ECO:0007669"/>
    <property type="project" value="UniProtKB-KW"/>
</dbReference>
<evidence type="ECO:0000259" key="7">
    <source>
        <dbReference type="Pfam" id="PF00931"/>
    </source>
</evidence>
<dbReference type="AlphaFoldDB" id="A0ABD3AQY5"/>
<keyword evidence="4" id="KW-0547">Nucleotide-binding</keyword>
<reference evidence="11 12" key="1">
    <citation type="submission" date="2024-11" db="EMBL/GenBank/DDBJ databases">
        <title>A near-complete genome assembly of Cinchona calisaya.</title>
        <authorList>
            <person name="Lian D.C."/>
            <person name="Zhao X.W."/>
            <person name="Wei L."/>
        </authorList>
    </citation>
    <scope>NUCLEOTIDE SEQUENCE [LARGE SCALE GENOMIC DNA]</scope>
    <source>
        <tissue evidence="11">Nenye</tissue>
    </source>
</reference>
<evidence type="ECO:0000256" key="5">
    <source>
        <dbReference type="ARBA" id="ARBA00022821"/>
    </source>
</evidence>
<comment type="caution">
    <text evidence="11">The sequence shown here is derived from an EMBL/GenBank/DDBJ whole genome shotgun (WGS) entry which is preliminary data.</text>
</comment>
<dbReference type="PANTHER" id="PTHR36766:SF40">
    <property type="entry name" value="DISEASE RESISTANCE PROTEIN RGA3"/>
    <property type="match status" value="1"/>
</dbReference>
<comment type="similarity">
    <text evidence="1">Belongs to the disease resistance NB-LRR family.</text>
</comment>
<evidence type="ECO:0000256" key="2">
    <source>
        <dbReference type="ARBA" id="ARBA00022614"/>
    </source>
</evidence>
<dbReference type="SUPFAM" id="SSF52058">
    <property type="entry name" value="L domain-like"/>
    <property type="match status" value="2"/>
</dbReference>
<dbReference type="InterPro" id="IPR002182">
    <property type="entry name" value="NB-ARC"/>
</dbReference>
<keyword evidence="3" id="KW-0677">Repeat</keyword>
<name>A0ABD3AQY5_9GENT</name>
<dbReference type="PRINTS" id="PR00364">
    <property type="entry name" value="DISEASERSIST"/>
</dbReference>
<dbReference type="GO" id="GO:0051707">
    <property type="term" value="P:response to other organism"/>
    <property type="evidence" value="ECO:0007669"/>
    <property type="project" value="UniProtKB-ARBA"/>
</dbReference>
<evidence type="ECO:0000259" key="8">
    <source>
        <dbReference type="Pfam" id="PF18052"/>
    </source>
</evidence>
<evidence type="ECO:0000256" key="6">
    <source>
        <dbReference type="ARBA" id="ARBA00022840"/>
    </source>
</evidence>